<feature type="binding site" evidence="16">
    <location>
        <position position="251"/>
    </location>
    <ligand>
        <name>NAD(+)</name>
        <dbReference type="ChEBI" id="CHEBI:57540"/>
    </ligand>
</feature>
<name>A0A1G5SGN6_9PROT</name>
<feature type="domain" description="Glycerol-3-phosphate dehydrogenase NAD-dependent C-terminal" evidence="19">
    <location>
        <begin position="176"/>
        <end position="317"/>
    </location>
</feature>
<dbReference type="GO" id="GO:0141153">
    <property type="term" value="F:glycerol-3-phosphate dehydrogenase (NADP+) activity"/>
    <property type="evidence" value="ECO:0007669"/>
    <property type="project" value="RHEA"/>
</dbReference>
<feature type="binding site" evidence="13">
    <location>
        <position position="250"/>
    </location>
    <ligand>
        <name>sn-glycerol 3-phosphate</name>
        <dbReference type="ChEBI" id="CHEBI:57597"/>
    </ligand>
</feature>
<dbReference type="GO" id="GO:0006650">
    <property type="term" value="P:glycerophospholipid metabolic process"/>
    <property type="evidence" value="ECO:0007669"/>
    <property type="project" value="UniProtKB-UniRule"/>
</dbReference>
<evidence type="ECO:0000256" key="11">
    <source>
        <dbReference type="ARBA" id="ARBA00069372"/>
    </source>
</evidence>
<dbReference type="HAMAP" id="MF_00394">
    <property type="entry name" value="NAD_Glyc3P_dehydrog"/>
    <property type="match status" value="1"/>
</dbReference>
<keyword evidence="13" id="KW-0963">Cytoplasm</keyword>
<feature type="binding site" evidence="13">
    <location>
        <position position="132"/>
    </location>
    <ligand>
        <name>sn-glycerol 3-phosphate</name>
        <dbReference type="ChEBI" id="CHEBI:57597"/>
    </ligand>
</feature>
<dbReference type="NCBIfam" id="NF000942">
    <property type="entry name" value="PRK00094.1-4"/>
    <property type="match status" value="1"/>
</dbReference>
<feature type="binding site" evidence="13">
    <location>
        <position position="240"/>
    </location>
    <ligand>
        <name>sn-glycerol 3-phosphate</name>
        <dbReference type="ChEBI" id="CHEBI:57597"/>
    </ligand>
</feature>
<dbReference type="Proteomes" id="UP000198729">
    <property type="component" value="Unassembled WGS sequence"/>
</dbReference>
<keyword evidence="5 13" id="KW-0520">NAD</keyword>
<feature type="binding site" evidence="13">
    <location>
        <position position="187"/>
    </location>
    <ligand>
        <name>sn-glycerol 3-phosphate</name>
        <dbReference type="ChEBI" id="CHEBI:57597"/>
    </ligand>
</feature>
<evidence type="ECO:0000256" key="15">
    <source>
        <dbReference type="PIRSR" id="PIRSR000114-2"/>
    </source>
</evidence>
<evidence type="ECO:0000256" key="14">
    <source>
        <dbReference type="PIRSR" id="PIRSR000114-1"/>
    </source>
</evidence>
<dbReference type="SUPFAM" id="SSF48179">
    <property type="entry name" value="6-phosphogluconate dehydrogenase C-terminal domain-like"/>
    <property type="match status" value="1"/>
</dbReference>
<keyword evidence="3 13" id="KW-0521">NADP</keyword>
<dbReference type="InterPro" id="IPR006109">
    <property type="entry name" value="G3P_DH_NAD-dep_C"/>
</dbReference>
<comment type="subcellular location">
    <subcellularLocation>
        <location evidence="13">Cytoplasm</location>
    </subcellularLocation>
</comment>
<comment type="catalytic activity">
    <reaction evidence="13">
        <text>sn-glycerol 3-phosphate + NAD(+) = dihydroxyacetone phosphate + NADH + H(+)</text>
        <dbReference type="Rhea" id="RHEA:11092"/>
        <dbReference type="ChEBI" id="CHEBI:15378"/>
        <dbReference type="ChEBI" id="CHEBI:57540"/>
        <dbReference type="ChEBI" id="CHEBI:57597"/>
        <dbReference type="ChEBI" id="CHEBI:57642"/>
        <dbReference type="ChEBI" id="CHEBI:57945"/>
        <dbReference type="EC" id="1.1.1.94"/>
    </reaction>
</comment>
<sequence length="330" mass="35358">MNILVLGAGAWGTALSIHLAARHQITLWTRSQTHLDEMSLRHMNQRYLPGYDLPESIRVTTQLDSAIKQIELILITVPVSGLRDVLKQLTALNCVLPLILACKGLEAISAKLPHQIVSDVYSPTALYGVLSGPSFAQEIAQGLPAALTLASHDQHFATMIAGKIHTTYLRIYASSDVIGVEIAGALKNVIAIAAGIADGMAFGNNARAALITRGLAEITRLGVALGGCQETFMGLAGVGDLILTCTGDLSRNRRVGILLSSGLHLPEILSQIGHVTEGVYTASEAHTFAGRHGIDMPVTETVYRILYEKTPVQDAIQAMLQREPKSEICQ</sequence>
<dbReference type="GO" id="GO:0005829">
    <property type="term" value="C:cytosol"/>
    <property type="evidence" value="ECO:0007669"/>
    <property type="project" value="TreeGrafter"/>
</dbReference>
<feature type="binding site" evidence="13">
    <location>
        <position position="252"/>
    </location>
    <ligand>
        <name>sn-glycerol 3-phosphate</name>
        <dbReference type="ChEBI" id="CHEBI:57597"/>
    </ligand>
</feature>
<evidence type="ECO:0000256" key="3">
    <source>
        <dbReference type="ARBA" id="ARBA00022857"/>
    </source>
</evidence>
<dbReference type="InterPro" id="IPR006168">
    <property type="entry name" value="G3P_DH_NAD-dep"/>
</dbReference>
<dbReference type="FunFam" id="3.40.50.720:FF:000019">
    <property type="entry name" value="Glycerol-3-phosphate dehydrogenase [NAD(P)+]"/>
    <property type="match status" value="1"/>
</dbReference>
<keyword evidence="21" id="KW-1185">Reference proteome</keyword>
<organism evidence="20 21">
    <name type="scientific">Nitrosomonas mobilis</name>
    <dbReference type="NCBI Taxonomy" id="51642"/>
    <lineage>
        <taxon>Bacteria</taxon>
        <taxon>Pseudomonadati</taxon>
        <taxon>Pseudomonadota</taxon>
        <taxon>Betaproteobacteria</taxon>
        <taxon>Nitrosomonadales</taxon>
        <taxon>Nitrosomonadaceae</taxon>
        <taxon>Nitrosomonas</taxon>
    </lineage>
</organism>
<evidence type="ECO:0000256" key="17">
    <source>
        <dbReference type="RuleBase" id="RU000437"/>
    </source>
</evidence>
<dbReference type="Gene3D" id="1.10.1040.10">
    <property type="entry name" value="N-(1-d-carboxylethyl)-l-norvaline Dehydrogenase, domain 2"/>
    <property type="match status" value="1"/>
</dbReference>
<evidence type="ECO:0000256" key="16">
    <source>
        <dbReference type="PIRSR" id="PIRSR000114-3"/>
    </source>
</evidence>
<dbReference type="PIRSF" id="PIRSF000114">
    <property type="entry name" value="Glycerol-3-P_dh"/>
    <property type="match status" value="1"/>
</dbReference>
<dbReference type="EMBL" id="FMWO01000061">
    <property type="protein sequence ID" value="SCZ86365.1"/>
    <property type="molecule type" value="Genomic_DNA"/>
</dbReference>
<evidence type="ECO:0000256" key="6">
    <source>
        <dbReference type="ARBA" id="ARBA00023098"/>
    </source>
</evidence>
<dbReference type="RefSeq" id="WP_090287364.1">
    <property type="nucleotide sequence ID" value="NZ_FMWO01000061.1"/>
</dbReference>
<evidence type="ECO:0000256" key="10">
    <source>
        <dbReference type="ARBA" id="ARBA00066687"/>
    </source>
</evidence>
<feature type="binding site" evidence="13">
    <location>
        <position position="134"/>
    </location>
    <ligand>
        <name>sn-glycerol 3-phosphate</name>
        <dbReference type="ChEBI" id="CHEBI:57597"/>
    </ligand>
</feature>
<evidence type="ECO:0000259" key="19">
    <source>
        <dbReference type="Pfam" id="PF07479"/>
    </source>
</evidence>
<dbReference type="NCBIfam" id="NF000940">
    <property type="entry name" value="PRK00094.1-2"/>
    <property type="match status" value="1"/>
</dbReference>
<feature type="binding site" evidence="13">
    <location>
        <position position="47"/>
    </location>
    <ligand>
        <name>NADPH</name>
        <dbReference type="ChEBI" id="CHEBI:57783"/>
    </ligand>
</feature>
<dbReference type="GO" id="GO:0046167">
    <property type="term" value="P:glycerol-3-phosphate biosynthetic process"/>
    <property type="evidence" value="ECO:0007669"/>
    <property type="project" value="UniProtKB-UniRule"/>
</dbReference>
<evidence type="ECO:0000256" key="5">
    <source>
        <dbReference type="ARBA" id="ARBA00023027"/>
    </source>
</evidence>
<dbReference type="GO" id="GO:0005975">
    <property type="term" value="P:carbohydrate metabolic process"/>
    <property type="evidence" value="ECO:0007669"/>
    <property type="project" value="InterPro"/>
</dbReference>
<dbReference type="Pfam" id="PF07479">
    <property type="entry name" value="NAD_Gly3P_dh_C"/>
    <property type="match status" value="1"/>
</dbReference>
<dbReference type="EC" id="1.1.1.94" evidence="10 13"/>
<feature type="binding site" evidence="13">
    <location>
        <position position="277"/>
    </location>
    <ligand>
        <name>NADPH</name>
        <dbReference type="ChEBI" id="CHEBI:57783"/>
    </ligand>
</feature>
<dbReference type="OrthoDB" id="9812273at2"/>
<evidence type="ECO:0000259" key="18">
    <source>
        <dbReference type="Pfam" id="PF01210"/>
    </source>
</evidence>
<feature type="binding site" evidence="16">
    <location>
        <begin position="7"/>
        <end position="12"/>
    </location>
    <ligand>
        <name>NAD(+)</name>
        <dbReference type="ChEBI" id="CHEBI:57540"/>
    </ligand>
</feature>
<feature type="binding site" evidence="13">
    <location>
        <position position="30"/>
    </location>
    <ligand>
        <name>NADPH</name>
        <dbReference type="ChEBI" id="CHEBI:57783"/>
    </ligand>
</feature>
<evidence type="ECO:0000256" key="1">
    <source>
        <dbReference type="ARBA" id="ARBA00011009"/>
    </source>
</evidence>
<evidence type="ECO:0000256" key="12">
    <source>
        <dbReference type="ARBA" id="ARBA00080511"/>
    </source>
</evidence>
<dbReference type="GO" id="GO:0051287">
    <property type="term" value="F:NAD binding"/>
    <property type="evidence" value="ECO:0007669"/>
    <property type="project" value="InterPro"/>
</dbReference>
<evidence type="ECO:0000256" key="7">
    <source>
        <dbReference type="ARBA" id="ARBA00023209"/>
    </source>
</evidence>
<feature type="binding site" evidence="13">
    <location>
        <position position="275"/>
    </location>
    <ligand>
        <name>NADPH</name>
        <dbReference type="ChEBI" id="CHEBI:57783"/>
    </ligand>
</feature>
<feature type="binding site" evidence="13">
    <location>
        <position position="11"/>
    </location>
    <ligand>
        <name>NADPH</name>
        <dbReference type="ChEBI" id="CHEBI:57783"/>
    </ligand>
</feature>
<evidence type="ECO:0000256" key="4">
    <source>
        <dbReference type="ARBA" id="ARBA00023002"/>
    </source>
</evidence>
<keyword evidence="8 13" id="KW-1208">Phospholipid metabolism</keyword>
<dbReference type="STRING" id="51642.NSMM_520035"/>
<comment type="similarity">
    <text evidence="1 13 17">Belongs to the NAD-dependent glycerol-3-phosphate dehydrogenase family.</text>
</comment>
<feature type="binding site" evidence="13">
    <location>
        <position position="251"/>
    </location>
    <ligand>
        <name>NADPH</name>
        <dbReference type="ChEBI" id="CHEBI:57783"/>
    </ligand>
</feature>
<reference evidence="20 21" key="1">
    <citation type="submission" date="2016-10" db="EMBL/GenBank/DDBJ databases">
        <authorList>
            <person name="de Groot N.N."/>
        </authorList>
    </citation>
    <scope>NUCLEOTIDE SEQUENCE [LARGE SCALE GENOMIC DNA]</scope>
    <source>
        <strain evidence="20">1</strain>
    </source>
</reference>
<protein>
    <recommendedName>
        <fullName evidence="11 13">Glycerol-3-phosphate dehydrogenase [NAD(P)+]</fullName>
        <ecNumber evidence="10 13">1.1.1.94</ecNumber>
    </recommendedName>
    <alternativeName>
        <fullName evidence="13">NAD(P)(+)-dependent glycerol-3-phosphate dehydrogenase</fullName>
    </alternativeName>
    <alternativeName>
        <fullName evidence="12 13">NAD(P)H-dependent dihydroxyacetone-phosphate reductase</fullName>
    </alternativeName>
</protein>
<keyword evidence="2 13" id="KW-0444">Lipid biosynthesis</keyword>
<dbReference type="UniPathway" id="UPA00940"/>
<dbReference type="GO" id="GO:0141152">
    <property type="term" value="F:glycerol-3-phosphate dehydrogenase (NAD+) activity"/>
    <property type="evidence" value="ECO:0007669"/>
    <property type="project" value="RHEA"/>
</dbReference>
<evidence type="ECO:0000313" key="21">
    <source>
        <dbReference type="Proteomes" id="UP000198729"/>
    </source>
</evidence>
<dbReference type="InterPro" id="IPR036291">
    <property type="entry name" value="NAD(P)-bd_dom_sf"/>
</dbReference>
<evidence type="ECO:0000256" key="2">
    <source>
        <dbReference type="ARBA" id="ARBA00022516"/>
    </source>
</evidence>
<comment type="pathway">
    <text evidence="13">Membrane lipid metabolism; glycerophospholipid metabolism.</text>
</comment>
<comment type="function">
    <text evidence="13">Catalyzes the reduction of the glycolytic intermediate dihydroxyacetone phosphate (DHAP) to sn-glycerol 3-phosphate (G3P), the key precursor for phospholipid synthesis.</text>
</comment>
<evidence type="ECO:0000313" key="20">
    <source>
        <dbReference type="EMBL" id="SCZ86365.1"/>
    </source>
</evidence>
<accession>A0A1G5SGN6</accession>
<dbReference type="Gene3D" id="3.40.50.720">
    <property type="entry name" value="NAD(P)-binding Rossmann-like Domain"/>
    <property type="match status" value="1"/>
</dbReference>
<dbReference type="InterPro" id="IPR008927">
    <property type="entry name" value="6-PGluconate_DH-like_C_sf"/>
</dbReference>
<dbReference type="GO" id="GO:0008654">
    <property type="term" value="P:phospholipid biosynthetic process"/>
    <property type="evidence" value="ECO:0007669"/>
    <property type="project" value="UniProtKB-KW"/>
</dbReference>
<comment type="caution">
    <text evidence="13">Lacks conserved residue(s) required for the propagation of feature annotation.</text>
</comment>
<dbReference type="AlphaFoldDB" id="A0A1G5SGN6"/>
<feature type="active site" description="Proton acceptor" evidence="13 14">
    <location>
        <position position="187"/>
    </location>
</feature>
<keyword evidence="6 13" id="KW-0443">Lipid metabolism</keyword>
<feature type="binding site" evidence="15">
    <location>
        <position position="103"/>
    </location>
    <ligand>
        <name>substrate</name>
    </ligand>
</feature>
<dbReference type="Pfam" id="PF01210">
    <property type="entry name" value="NAD_Gly3P_dh_N"/>
    <property type="match status" value="1"/>
</dbReference>
<dbReference type="PANTHER" id="PTHR11728">
    <property type="entry name" value="GLYCEROL-3-PHOSPHATE DEHYDROGENASE"/>
    <property type="match status" value="1"/>
</dbReference>
<evidence type="ECO:0000256" key="13">
    <source>
        <dbReference type="HAMAP-Rule" id="MF_00394"/>
    </source>
</evidence>
<dbReference type="GO" id="GO:0046168">
    <property type="term" value="P:glycerol-3-phosphate catabolic process"/>
    <property type="evidence" value="ECO:0007669"/>
    <property type="project" value="InterPro"/>
</dbReference>
<keyword evidence="7 13" id="KW-0594">Phospholipid biosynthesis</keyword>
<feature type="binding site" evidence="15">
    <location>
        <begin position="251"/>
        <end position="252"/>
    </location>
    <ligand>
        <name>substrate</name>
    </ligand>
</feature>
<keyword evidence="13" id="KW-0547">Nucleotide-binding</keyword>
<feature type="binding site" evidence="13">
    <location>
        <position position="251"/>
    </location>
    <ligand>
        <name>sn-glycerol 3-phosphate</name>
        <dbReference type="ChEBI" id="CHEBI:57597"/>
    </ligand>
</feature>
<dbReference type="InterPro" id="IPR011128">
    <property type="entry name" value="G3P_DH_NAD-dep_N"/>
</dbReference>
<dbReference type="PANTHER" id="PTHR11728:SF1">
    <property type="entry name" value="GLYCEROL-3-PHOSPHATE DEHYDROGENASE [NAD(+)] 2, CHLOROPLASTIC"/>
    <property type="match status" value="1"/>
</dbReference>
<dbReference type="PRINTS" id="PR00077">
    <property type="entry name" value="GPDHDRGNASE"/>
</dbReference>
<feature type="binding site" evidence="13">
    <location>
        <position position="103"/>
    </location>
    <ligand>
        <name>NADPH</name>
        <dbReference type="ChEBI" id="CHEBI:57783"/>
    </ligand>
</feature>
<dbReference type="PROSITE" id="PS00957">
    <property type="entry name" value="NAD_G3PDH"/>
    <property type="match status" value="1"/>
</dbReference>
<dbReference type="FunFam" id="1.10.1040.10:FF:000001">
    <property type="entry name" value="Glycerol-3-phosphate dehydrogenase [NAD(P)+]"/>
    <property type="match status" value="1"/>
</dbReference>
<feature type="domain" description="Glycerol-3-phosphate dehydrogenase NAD-dependent N-terminal" evidence="18">
    <location>
        <begin position="3"/>
        <end position="157"/>
    </location>
</feature>
<feature type="binding site" evidence="13">
    <location>
        <position position="103"/>
    </location>
    <ligand>
        <name>sn-glycerol 3-phosphate</name>
        <dbReference type="ChEBI" id="CHEBI:57597"/>
    </ligand>
</feature>
<gene>
    <name evidence="13 20" type="primary">gpsA</name>
    <name evidence="20" type="ORF">NSMM_520035</name>
</gene>
<dbReference type="SUPFAM" id="SSF51735">
    <property type="entry name" value="NAD(P)-binding Rossmann-fold domains"/>
    <property type="match status" value="1"/>
</dbReference>
<dbReference type="InterPro" id="IPR013328">
    <property type="entry name" value="6PGD_dom2"/>
</dbReference>
<feature type="binding site" evidence="13">
    <location>
        <position position="136"/>
    </location>
    <ligand>
        <name>NADPH</name>
        <dbReference type="ChEBI" id="CHEBI:57783"/>
    </ligand>
</feature>
<evidence type="ECO:0000256" key="9">
    <source>
        <dbReference type="ARBA" id="ARBA00052716"/>
    </source>
</evidence>
<feature type="binding site" evidence="16">
    <location>
        <position position="136"/>
    </location>
    <ligand>
        <name>NAD(+)</name>
        <dbReference type="ChEBI" id="CHEBI:57540"/>
    </ligand>
</feature>
<evidence type="ECO:0000256" key="8">
    <source>
        <dbReference type="ARBA" id="ARBA00023264"/>
    </source>
</evidence>
<keyword evidence="4 13" id="KW-0560">Oxidoreductase</keyword>
<proteinExistence type="inferred from homology"/>
<comment type="catalytic activity">
    <reaction evidence="9">
        <text>sn-glycerol 3-phosphate + NADP(+) = dihydroxyacetone phosphate + NADPH + H(+)</text>
        <dbReference type="Rhea" id="RHEA:11096"/>
        <dbReference type="ChEBI" id="CHEBI:15378"/>
        <dbReference type="ChEBI" id="CHEBI:57597"/>
        <dbReference type="ChEBI" id="CHEBI:57642"/>
        <dbReference type="ChEBI" id="CHEBI:57783"/>
        <dbReference type="ChEBI" id="CHEBI:58349"/>
        <dbReference type="EC" id="1.1.1.94"/>
    </reaction>
    <physiologicalReaction direction="right-to-left" evidence="9">
        <dbReference type="Rhea" id="RHEA:11098"/>
    </physiologicalReaction>
</comment>